<dbReference type="Gene3D" id="1.10.8.60">
    <property type="match status" value="1"/>
</dbReference>
<dbReference type="InterPro" id="IPR050238">
    <property type="entry name" value="DNA_Rep/Repair_Clamp_Loader"/>
</dbReference>
<keyword evidence="7" id="KW-0547">Nucleotide-binding</keyword>
<reference evidence="14 15" key="1">
    <citation type="submission" date="2020-06" db="EMBL/GenBank/DDBJ databases">
        <authorList>
            <person name="Kang J."/>
        </authorList>
    </citation>
    <scope>NUCLEOTIDE SEQUENCE [LARGE SCALE GENOMIC DNA]</scope>
    <source>
        <strain evidence="14 15">DCY120</strain>
    </source>
</reference>
<dbReference type="InterPro" id="IPR001270">
    <property type="entry name" value="ClpA/B"/>
</dbReference>
<comment type="catalytic activity">
    <reaction evidence="11">
        <text>DNA(n) + a 2'-deoxyribonucleoside 5'-triphosphate = DNA(n+1) + diphosphate</text>
        <dbReference type="Rhea" id="RHEA:22508"/>
        <dbReference type="Rhea" id="RHEA-COMP:17339"/>
        <dbReference type="Rhea" id="RHEA-COMP:17340"/>
        <dbReference type="ChEBI" id="CHEBI:33019"/>
        <dbReference type="ChEBI" id="CHEBI:61560"/>
        <dbReference type="ChEBI" id="CHEBI:173112"/>
        <dbReference type="EC" id="2.7.7.7"/>
    </reaction>
</comment>
<gene>
    <name evidence="14" type="primary">dnaX</name>
    <name evidence="14" type="ORF">HU830_02075</name>
</gene>
<dbReference type="GO" id="GO:0009360">
    <property type="term" value="C:DNA polymerase III complex"/>
    <property type="evidence" value="ECO:0007669"/>
    <property type="project" value="InterPro"/>
</dbReference>
<dbReference type="GO" id="GO:0046872">
    <property type="term" value="F:metal ion binding"/>
    <property type="evidence" value="ECO:0007669"/>
    <property type="project" value="UniProtKB-KW"/>
</dbReference>
<evidence type="ECO:0000256" key="2">
    <source>
        <dbReference type="ARBA" id="ARBA00012417"/>
    </source>
</evidence>
<dbReference type="InterPro" id="IPR008921">
    <property type="entry name" value="DNA_pol3_clamp-load_cplx_C"/>
</dbReference>
<dbReference type="RefSeq" id="WP_176942148.1">
    <property type="nucleotide sequence ID" value="NZ_JABZEC010000002.1"/>
</dbReference>
<evidence type="ECO:0000256" key="12">
    <source>
        <dbReference type="SAM" id="MobiDB-lite"/>
    </source>
</evidence>
<dbReference type="GO" id="GO:0006261">
    <property type="term" value="P:DNA-templated DNA replication"/>
    <property type="evidence" value="ECO:0007669"/>
    <property type="project" value="TreeGrafter"/>
</dbReference>
<evidence type="ECO:0000256" key="5">
    <source>
        <dbReference type="ARBA" id="ARBA00022705"/>
    </source>
</evidence>
<evidence type="ECO:0000259" key="13">
    <source>
        <dbReference type="SMART" id="SM00382"/>
    </source>
</evidence>
<dbReference type="InterPro" id="IPR045085">
    <property type="entry name" value="HLD_clamp_pol_III_gamma_tau"/>
</dbReference>
<dbReference type="GO" id="GO:0003677">
    <property type="term" value="F:DNA binding"/>
    <property type="evidence" value="ECO:0007669"/>
    <property type="project" value="InterPro"/>
</dbReference>
<evidence type="ECO:0000256" key="10">
    <source>
        <dbReference type="ARBA" id="ARBA00022932"/>
    </source>
</evidence>
<dbReference type="CDD" id="cd18137">
    <property type="entry name" value="HLD_clamp_pol_III_gamma_tau"/>
    <property type="match status" value="1"/>
</dbReference>
<protein>
    <recommendedName>
        <fullName evidence="2">DNA-directed DNA polymerase</fullName>
        <ecNumber evidence="2">2.7.7.7</ecNumber>
    </recommendedName>
</protein>
<keyword evidence="5" id="KW-0235">DNA replication</keyword>
<dbReference type="PANTHER" id="PTHR11669:SF0">
    <property type="entry name" value="PROTEIN STICHEL-LIKE 2"/>
    <property type="match status" value="1"/>
</dbReference>
<dbReference type="InterPro" id="IPR022754">
    <property type="entry name" value="DNA_pol_III_gamma-3"/>
</dbReference>
<dbReference type="InterPro" id="IPR027417">
    <property type="entry name" value="P-loop_NTPase"/>
</dbReference>
<evidence type="ECO:0000256" key="9">
    <source>
        <dbReference type="ARBA" id="ARBA00022840"/>
    </source>
</evidence>
<dbReference type="NCBIfam" id="NF004046">
    <property type="entry name" value="PRK05563.1"/>
    <property type="match status" value="1"/>
</dbReference>
<dbReference type="CDD" id="cd00009">
    <property type="entry name" value="AAA"/>
    <property type="match status" value="1"/>
</dbReference>
<dbReference type="Gene3D" id="3.40.50.300">
    <property type="entry name" value="P-loop containing nucleotide triphosphate hydrolases"/>
    <property type="match status" value="1"/>
</dbReference>
<evidence type="ECO:0000256" key="1">
    <source>
        <dbReference type="ARBA" id="ARBA00006360"/>
    </source>
</evidence>
<comment type="caution">
    <text evidence="14">The sequence shown here is derived from an EMBL/GenBank/DDBJ whole genome shotgun (WGS) entry which is preliminary data.</text>
</comment>
<dbReference type="Gene3D" id="1.20.272.10">
    <property type="match status" value="1"/>
</dbReference>
<evidence type="ECO:0000256" key="8">
    <source>
        <dbReference type="ARBA" id="ARBA00022833"/>
    </source>
</evidence>
<dbReference type="SMART" id="SM00382">
    <property type="entry name" value="AAA"/>
    <property type="match status" value="1"/>
</dbReference>
<evidence type="ECO:0000313" key="14">
    <source>
        <dbReference type="EMBL" id="NVY95978.1"/>
    </source>
</evidence>
<dbReference type="FunFam" id="3.40.50.300:FF:000014">
    <property type="entry name" value="DNA polymerase III subunit gamma/tau"/>
    <property type="match status" value="1"/>
</dbReference>
<dbReference type="NCBIfam" id="TIGR02397">
    <property type="entry name" value="dnaX_nterm"/>
    <property type="match status" value="1"/>
</dbReference>
<keyword evidence="4 14" id="KW-0548">Nucleotidyltransferase</keyword>
<evidence type="ECO:0000256" key="4">
    <source>
        <dbReference type="ARBA" id="ARBA00022695"/>
    </source>
</evidence>
<keyword evidence="6" id="KW-0479">Metal-binding</keyword>
<keyword evidence="3 14" id="KW-0808">Transferase</keyword>
<dbReference type="SUPFAM" id="SSF52540">
    <property type="entry name" value="P-loop containing nucleoside triphosphate hydrolases"/>
    <property type="match status" value="1"/>
</dbReference>
<comment type="similarity">
    <text evidence="1">Belongs to the DnaX/STICHEL family.</text>
</comment>
<sequence>MAYQALYRVWRPQCFADIVGQEMIAQTLINAVATDQVSHAYLFTGPRGTGKTSCSKILAKAVNCLHPQAGEPCNECELCQAITAGSLNDVLEIDAASNNGVEQIRDIRDKVKYAPTRAAYKVYIIDEVHMLSTGAFNALLKTLEDPPAQVIFILATTEPQKIPATIISRTQRFDFRRISAEAIVERMEYILEEQKIQADPQGLAVIARAAEGGMRDALSILDQTLALTPGQLTLDNALQVTGSLDQRQLMAYLQSVTQAEAAPALDQLHELLDSGRSAARLTDAVIGACRDLLLAKTDPQLLQSTTLESPESEAPLLDLQNKFSNEQLYQMIEATSKTQQDLRQTNQTTIYLEVLTVQLIEIQQRTSANSVGTPAPSEVTNLEAQVAQLQEQVKTLLGQKKQPQVPTKSPAQAAARPRRQTPAKVDSILQGQTAKGSSPAKVDQTKINQILEKATRQDLQEVQNVWADLMSMLSVTQRAVMKVSKPVAASAQGVVVAFDYAVWFERVTSNQEMLTMLKTNLDRLLKSDADVVIVAAENWPQIRQDFLQHHQLKPAAKAETKKSAPDLVGQAQEMFGKELVEVKPD</sequence>
<dbReference type="Pfam" id="PF12169">
    <property type="entry name" value="DNA_pol3_gamma3"/>
    <property type="match status" value="1"/>
</dbReference>
<dbReference type="PANTHER" id="PTHR11669">
    <property type="entry name" value="REPLICATION FACTOR C / DNA POLYMERASE III GAMMA-TAU SUBUNIT"/>
    <property type="match status" value="1"/>
</dbReference>
<dbReference type="FunFam" id="1.10.8.60:FF:000013">
    <property type="entry name" value="DNA polymerase III subunit gamma/tau"/>
    <property type="match status" value="1"/>
</dbReference>
<evidence type="ECO:0000256" key="7">
    <source>
        <dbReference type="ARBA" id="ARBA00022741"/>
    </source>
</evidence>
<dbReference type="EMBL" id="JABZEC010000002">
    <property type="protein sequence ID" value="NVY95978.1"/>
    <property type="molecule type" value="Genomic_DNA"/>
</dbReference>
<evidence type="ECO:0000256" key="11">
    <source>
        <dbReference type="ARBA" id="ARBA00049244"/>
    </source>
</evidence>
<dbReference type="SUPFAM" id="SSF48019">
    <property type="entry name" value="post-AAA+ oligomerization domain-like"/>
    <property type="match status" value="1"/>
</dbReference>
<keyword evidence="9" id="KW-0067">ATP-binding</keyword>
<dbReference type="GO" id="GO:0003887">
    <property type="term" value="F:DNA-directed DNA polymerase activity"/>
    <property type="evidence" value="ECO:0007669"/>
    <property type="project" value="UniProtKB-KW"/>
</dbReference>
<dbReference type="AlphaFoldDB" id="A0A850RAY2"/>
<name>A0A850RAY2_9LACO</name>
<dbReference type="GO" id="GO:0005524">
    <property type="term" value="F:ATP binding"/>
    <property type="evidence" value="ECO:0007669"/>
    <property type="project" value="UniProtKB-KW"/>
</dbReference>
<dbReference type="PRINTS" id="PR00300">
    <property type="entry name" value="CLPPROTEASEA"/>
</dbReference>
<dbReference type="Pfam" id="PF13177">
    <property type="entry name" value="DNA_pol3_delta2"/>
    <property type="match status" value="1"/>
</dbReference>
<evidence type="ECO:0000256" key="6">
    <source>
        <dbReference type="ARBA" id="ARBA00022723"/>
    </source>
</evidence>
<accession>A0A850RAY2</accession>
<dbReference type="InterPro" id="IPR012763">
    <property type="entry name" value="DNA_pol_III_sug/sutau_N"/>
</dbReference>
<feature type="region of interest" description="Disordered" evidence="12">
    <location>
        <begin position="398"/>
        <end position="441"/>
    </location>
</feature>
<organism evidence="14 15">
    <name type="scientific">Bombilactobacillus apium</name>
    <dbReference type="NCBI Taxonomy" id="2675299"/>
    <lineage>
        <taxon>Bacteria</taxon>
        <taxon>Bacillati</taxon>
        <taxon>Bacillota</taxon>
        <taxon>Bacilli</taxon>
        <taxon>Lactobacillales</taxon>
        <taxon>Lactobacillaceae</taxon>
        <taxon>Bombilactobacillus</taxon>
    </lineage>
</organism>
<keyword evidence="8" id="KW-0862">Zinc</keyword>
<proteinExistence type="inferred from homology"/>
<evidence type="ECO:0000313" key="15">
    <source>
        <dbReference type="Proteomes" id="UP000563523"/>
    </source>
</evidence>
<keyword evidence="15" id="KW-1185">Reference proteome</keyword>
<dbReference type="EC" id="2.7.7.7" evidence="2"/>
<keyword evidence="10" id="KW-0239">DNA-directed DNA polymerase</keyword>
<evidence type="ECO:0000256" key="3">
    <source>
        <dbReference type="ARBA" id="ARBA00022679"/>
    </source>
</evidence>
<dbReference type="InterPro" id="IPR003593">
    <property type="entry name" value="AAA+_ATPase"/>
</dbReference>
<dbReference type="Proteomes" id="UP000563523">
    <property type="component" value="Unassembled WGS sequence"/>
</dbReference>
<dbReference type="Pfam" id="PF22608">
    <property type="entry name" value="DNAX_ATPase_lid"/>
    <property type="match status" value="1"/>
</dbReference>
<feature type="domain" description="AAA+ ATPase" evidence="13">
    <location>
        <begin position="37"/>
        <end position="179"/>
    </location>
</feature>